<dbReference type="SUPFAM" id="SSF52096">
    <property type="entry name" value="ClpP/crotonase"/>
    <property type="match status" value="1"/>
</dbReference>
<proteinExistence type="predicted"/>
<sequence>MGSGGTYAAFTLLQDEPEGSTQSLTLGSGNEIETEELTKINKAYELIQDRYVNDIDQKELLDGAIKGMVDTLEDPYSVYMD</sequence>
<dbReference type="EMBL" id="JAUOQO010000667">
    <property type="protein sequence ID" value="MDO6575432.1"/>
    <property type="molecule type" value="Genomic_DNA"/>
</dbReference>
<feature type="domain" description="Activating protease CtpA/B N-terminal" evidence="1">
    <location>
        <begin position="1"/>
        <end position="81"/>
    </location>
</feature>
<evidence type="ECO:0000313" key="3">
    <source>
        <dbReference type="Proteomes" id="UP001170310"/>
    </source>
</evidence>
<gene>
    <name evidence="2" type="ORF">Q4528_15055</name>
</gene>
<comment type="caution">
    <text evidence="2">The sequence shown here is derived from an EMBL/GenBank/DDBJ whole genome shotgun (WGS) entry which is preliminary data.</text>
</comment>
<organism evidence="2 3">
    <name type="scientific">Staphylococcus pasteuri_A</name>
    <dbReference type="NCBI Taxonomy" id="3062664"/>
    <lineage>
        <taxon>Bacteria</taxon>
        <taxon>Bacillati</taxon>
        <taxon>Bacillota</taxon>
        <taxon>Bacilli</taxon>
        <taxon>Bacillales</taxon>
        <taxon>Staphylococcaceae</taxon>
        <taxon>Staphylococcus</taxon>
    </lineage>
</organism>
<feature type="non-terminal residue" evidence="2">
    <location>
        <position position="81"/>
    </location>
</feature>
<dbReference type="InterPro" id="IPR055210">
    <property type="entry name" value="CtpA/B_N"/>
</dbReference>
<keyword evidence="3" id="KW-1185">Reference proteome</keyword>
<dbReference type="AlphaFoldDB" id="A0AAW7YZF5"/>
<evidence type="ECO:0000259" key="1">
    <source>
        <dbReference type="Pfam" id="PF22694"/>
    </source>
</evidence>
<accession>A0AAW7YZF5</accession>
<dbReference type="Gene3D" id="3.30.750.44">
    <property type="match status" value="1"/>
</dbReference>
<reference evidence="2" key="1">
    <citation type="submission" date="2023-07" db="EMBL/GenBank/DDBJ databases">
        <title>Genome content predicts the carbon catabolic preferences of heterotrophic bacteria.</title>
        <authorList>
            <person name="Gralka M."/>
        </authorList>
    </citation>
    <scope>NUCLEOTIDE SEQUENCE</scope>
    <source>
        <strain evidence="2">E2R20</strain>
    </source>
</reference>
<dbReference type="Proteomes" id="UP001170310">
    <property type="component" value="Unassembled WGS sequence"/>
</dbReference>
<evidence type="ECO:0000313" key="2">
    <source>
        <dbReference type="EMBL" id="MDO6575432.1"/>
    </source>
</evidence>
<protein>
    <submittedName>
        <fullName evidence="2">Peptidase S41</fullName>
    </submittedName>
</protein>
<dbReference type="Pfam" id="PF22694">
    <property type="entry name" value="CtpB_N-like"/>
    <property type="match status" value="1"/>
</dbReference>
<dbReference type="InterPro" id="IPR029045">
    <property type="entry name" value="ClpP/crotonase-like_dom_sf"/>
</dbReference>
<name>A0AAW7YZF5_9STAP</name>